<evidence type="ECO:0008006" key="3">
    <source>
        <dbReference type="Google" id="ProtNLM"/>
    </source>
</evidence>
<sequence>MGFAYGFSDTRLIFSDGTRHRFRQQSQTLSFVTTLPKGLVLGAGLGPHGGGRIEGVRNSSETWTIHPGLVWAFTLGRRYFGTKPAIPYLLVLGTFSGSSTSTTRTTPTPDPSFAEAGERRGLHALDAKADLSVGWTLGDAFSPYLAVRAFGGPVFWRAPRRADGSEGARTTGSDLYHVSVACGFNLLIGRRGTAYFDAAFLGMRGLSGGAGFRF</sequence>
<comment type="caution">
    <text evidence="1">The sequence shown here is derived from an EMBL/GenBank/DDBJ whole genome shotgun (WGS) entry which is preliminary data.</text>
</comment>
<gene>
    <name evidence="1" type="ORF">PPSIR1_04573</name>
</gene>
<evidence type="ECO:0000313" key="1">
    <source>
        <dbReference type="EMBL" id="EDM76853.1"/>
    </source>
</evidence>
<proteinExistence type="predicted"/>
<name>A6GBE4_9BACT</name>
<accession>A6GBE4</accession>
<evidence type="ECO:0000313" key="2">
    <source>
        <dbReference type="Proteomes" id="UP000005801"/>
    </source>
</evidence>
<dbReference type="RefSeq" id="WP_006974035.1">
    <property type="nucleotide sequence ID" value="NZ_ABCS01000057.1"/>
</dbReference>
<dbReference type="EMBL" id="ABCS01000057">
    <property type="protein sequence ID" value="EDM76853.1"/>
    <property type="molecule type" value="Genomic_DNA"/>
</dbReference>
<organism evidence="1 2">
    <name type="scientific">Plesiocystis pacifica SIR-1</name>
    <dbReference type="NCBI Taxonomy" id="391625"/>
    <lineage>
        <taxon>Bacteria</taxon>
        <taxon>Pseudomonadati</taxon>
        <taxon>Myxococcota</taxon>
        <taxon>Polyangia</taxon>
        <taxon>Nannocystales</taxon>
        <taxon>Nannocystaceae</taxon>
        <taxon>Plesiocystis</taxon>
    </lineage>
</organism>
<protein>
    <recommendedName>
        <fullName evidence="3">Outer membrane protein beta-barrel domain-containing protein</fullName>
    </recommendedName>
</protein>
<dbReference type="Proteomes" id="UP000005801">
    <property type="component" value="Unassembled WGS sequence"/>
</dbReference>
<dbReference type="OrthoDB" id="5503920at2"/>
<dbReference type="STRING" id="391625.PPSIR1_04573"/>
<dbReference type="AlphaFoldDB" id="A6GBE4"/>
<keyword evidence="2" id="KW-1185">Reference proteome</keyword>
<reference evidence="1 2" key="1">
    <citation type="submission" date="2007-06" db="EMBL/GenBank/DDBJ databases">
        <authorList>
            <person name="Shimkets L."/>
            <person name="Ferriera S."/>
            <person name="Johnson J."/>
            <person name="Kravitz S."/>
            <person name="Beeson K."/>
            <person name="Sutton G."/>
            <person name="Rogers Y.-H."/>
            <person name="Friedman R."/>
            <person name="Frazier M."/>
            <person name="Venter J.C."/>
        </authorList>
    </citation>
    <scope>NUCLEOTIDE SEQUENCE [LARGE SCALE GENOMIC DNA]</scope>
    <source>
        <strain evidence="1 2">SIR-1</strain>
    </source>
</reference>